<reference evidence="3" key="1">
    <citation type="submission" date="2011-08" db="EMBL/GenBank/DDBJ databases">
        <authorList>
            <person name="Rombauts S."/>
        </authorList>
    </citation>
    <scope>NUCLEOTIDE SEQUENCE</scope>
    <source>
        <strain evidence="3">London</strain>
    </source>
</reference>
<dbReference type="EMBL" id="CAEY01002033">
    <property type="status" value="NOT_ANNOTATED_CDS"/>
    <property type="molecule type" value="Genomic_DNA"/>
</dbReference>
<dbReference type="EnsemblMetazoa" id="tetur09g04950.1">
    <property type="protein sequence ID" value="tetur09g04950.1"/>
    <property type="gene ID" value="tetur09g04950"/>
</dbReference>
<evidence type="ECO:0000256" key="1">
    <source>
        <dbReference type="SAM" id="MobiDB-lite"/>
    </source>
</evidence>
<dbReference type="HOGENOM" id="CLU_3419645_0_0_1"/>
<evidence type="ECO:0000313" key="2">
    <source>
        <dbReference type="EnsemblMetazoa" id="tetur09g04950.1"/>
    </source>
</evidence>
<accession>T1KE14</accession>
<name>T1KE14_TETUR</name>
<organism evidence="2 3">
    <name type="scientific">Tetranychus urticae</name>
    <name type="common">Two-spotted spider mite</name>
    <dbReference type="NCBI Taxonomy" id="32264"/>
    <lineage>
        <taxon>Eukaryota</taxon>
        <taxon>Metazoa</taxon>
        <taxon>Ecdysozoa</taxon>
        <taxon>Arthropoda</taxon>
        <taxon>Chelicerata</taxon>
        <taxon>Arachnida</taxon>
        <taxon>Acari</taxon>
        <taxon>Acariformes</taxon>
        <taxon>Trombidiformes</taxon>
        <taxon>Prostigmata</taxon>
        <taxon>Eleutherengona</taxon>
        <taxon>Raphignathae</taxon>
        <taxon>Tetranychoidea</taxon>
        <taxon>Tetranychidae</taxon>
        <taxon>Tetranychus</taxon>
    </lineage>
</organism>
<reference evidence="2" key="2">
    <citation type="submission" date="2015-06" db="UniProtKB">
        <authorList>
            <consortium name="EnsemblMetazoa"/>
        </authorList>
    </citation>
    <scope>IDENTIFICATION</scope>
</reference>
<proteinExistence type="predicted"/>
<dbReference type="AlphaFoldDB" id="T1KE14"/>
<evidence type="ECO:0000313" key="3">
    <source>
        <dbReference type="Proteomes" id="UP000015104"/>
    </source>
</evidence>
<feature type="region of interest" description="Disordered" evidence="1">
    <location>
        <begin position="1"/>
        <end position="25"/>
    </location>
</feature>
<sequence>MKKMRKDKKSSTRFRETNCSLKEGA</sequence>
<keyword evidence="3" id="KW-1185">Reference proteome</keyword>
<protein>
    <submittedName>
        <fullName evidence="2">Uncharacterized protein</fullName>
    </submittedName>
</protein>
<dbReference type="Proteomes" id="UP000015104">
    <property type="component" value="Unassembled WGS sequence"/>
</dbReference>